<evidence type="ECO:0000256" key="9">
    <source>
        <dbReference type="ARBA" id="ARBA00022516"/>
    </source>
</evidence>
<protein>
    <recommendedName>
        <fullName evidence="7 18">Phosphatidate cytidylyltransferase</fullName>
        <ecNumber evidence="6 18">2.7.7.41</ecNumber>
    </recommendedName>
</protein>
<evidence type="ECO:0000256" key="1">
    <source>
        <dbReference type="ARBA" id="ARBA00001698"/>
    </source>
</evidence>
<evidence type="ECO:0000256" key="12">
    <source>
        <dbReference type="ARBA" id="ARBA00022695"/>
    </source>
</evidence>
<dbReference type="Proteomes" id="UP000002383">
    <property type="component" value="Chromosome"/>
</dbReference>
<evidence type="ECO:0000256" key="11">
    <source>
        <dbReference type="ARBA" id="ARBA00022692"/>
    </source>
</evidence>
<comment type="catalytic activity">
    <reaction evidence="1 18">
        <text>a 1,2-diacyl-sn-glycero-3-phosphate + CTP + H(+) = a CDP-1,2-diacyl-sn-glycerol + diphosphate</text>
        <dbReference type="Rhea" id="RHEA:16229"/>
        <dbReference type="ChEBI" id="CHEBI:15378"/>
        <dbReference type="ChEBI" id="CHEBI:33019"/>
        <dbReference type="ChEBI" id="CHEBI:37563"/>
        <dbReference type="ChEBI" id="CHEBI:58332"/>
        <dbReference type="ChEBI" id="CHEBI:58608"/>
        <dbReference type="EC" id="2.7.7.41"/>
    </reaction>
</comment>
<dbReference type="PANTHER" id="PTHR46382:SF1">
    <property type="entry name" value="PHOSPHATIDATE CYTIDYLYLTRANSFERASE"/>
    <property type="match status" value="1"/>
</dbReference>
<dbReference type="KEGG" id="tgr:Tgr7_1164"/>
<accession>B8GQ55</accession>
<evidence type="ECO:0000256" key="4">
    <source>
        <dbReference type="ARBA" id="ARBA00005189"/>
    </source>
</evidence>
<evidence type="ECO:0000256" key="17">
    <source>
        <dbReference type="ARBA" id="ARBA00023264"/>
    </source>
</evidence>
<feature type="transmembrane region" description="Helical" evidence="19">
    <location>
        <begin position="249"/>
        <end position="270"/>
    </location>
</feature>
<feature type="transmembrane region" description="Helical" evidence="19">
    <location>
        <begin position="12"/>
        <end position="40"/>
    </location>
</feature>
<keyword evidence="13 19" id="KW-1133">Transmembrane helix</keyword>
<keyword evidence="10 18" id="KW-0808">Transferase</keyword>
<keyword evidence="16" id="KW-0594">Phospholipid biosynthesis</keyword>
<feature type="transmembrane region" description="Helical" evidence="19">
    <location>
        <begin position="224"/>
        <end position="243"/>
    </location>
</feature>
<evidence type="ECO:0000256" key="7">
    <source>
        <dbReference type="ARBA" id="ARBA00019373"/>
    </source>
</evidence>
<comment type="pathway">
    <text evidence="3 18">Phospholipid metabolism; CDP-diacylglycerol biosynthesis; CDP-diacylglycerol from sn-glycerol 3-phosphate: step 3/3.</text>
</comment>
<evidence type="ECO:0000313" key="20">
    <source>
        <dbReference type="EMBL" id="ACL72250.1"/>
    </source>
</evidence>
<sequence precursor="true">MSVLRQRILTGLVLVVVVFGSILLLPTWAFALGVLAVLLGGAWEWSRLERAIATRGSPEGEPQGRGEQWSRLERAIATRGSPEGEPQGRGEQWSRLTGKGGQAGRLAYLGLILLLALGAALLWQDGSGLWPVLAGVVWWAVVLVLLAIYQPGGHRHPVLTGLAGLLTLIPAGLALVMLHEVSPLWLVFLVFLTSTADSAAYFTGKRFGRNKLAPHISPGKTREGLLGALVATALLGLAGAWWFQVHPGLWFYFVALCLVTALLSVAGDLFESLVKREAGVKDSGTLLPGHGGVLDRIDSLTAAAPVFLLGLVWGNILSL</sequence>
<evidence type="ECO:0000256" key="13">
    <source>
        <dbReference type="ARBA" id="ARBA00022989"/>
    </source>
</evidence>
<keyword evidence="8" id="KW-1003">Cell membrane</keyword>
<comment type="similarity">
    <text evidence="5 18">Belongs to the CDS family.</text>
</comment>
<evidence type="ECO:0000256" key="15">
    <source>
        <dbReference type="ARBA" id="ARBA00023136"/>
    </source>
</evidence>
<comment type="subcellular location">
    <subcellularLocation>
        <location evidence="2">Cell membrane</location>
        <topology evidence="2">Multi-pass membrane protein</topology>
    </subcellularLocation>
</comment>
<comment type="pathway">
    <text evidence="4">Lipid metabolism.</text>
</comment>
<dbReference type="PANTHER" id="PTHR46382">
    <property type="entry name" value="PHOSPHATIDATE CYTIDYLYLTRANSFERASE"/>
    <property type="match status" value="1"/>
</dbReference>
<dbReference type="AlphaFoldDB" id="B8GQ55"/>
<dbReference type="UniPathway" id="UPA00557">
    <property type="reaction ID" value="UER00614"/>
</dbReference>
<dbReference type="STRING" id="396588.Tgr7_1164"/>
<dbReference type="GO" id="GO:0016024">
    <property type="term" value="P:CDP-diacylglycerol biosynthetic process"/>
    <property type="evidence" value="ECO:0007669"/>
    <property type="project" value="UniProtKB-UniPathway"/>
</dbReference>
<proteinExistence type="inferred from homology"/>
<organism evidence="20 21">
    <name type="scientific">Thioalkalivibrio sulfidiphilus (strain HL-EbGR7)</name>
    <dbReference type="NCBI Taxonomy" id="396588"/>
    <lineage>
        <taxon>Bacteria</taxon>
        <taxon>Pseudomonadati</taxon>
        <taxon>Pseudomonadota</taxon>
        <taxon>Gammaproteobacteria</taxon>
        <taxon>Chromatiales</taxon>
        <taxon>Ectothiorhodospiraceae</taxon>
        <taxon>Thioalkalivibrio</taxon>
    </lineage>
</organism>
<dbReference type="Pfam" id="PF01148">
    <property type="entry name" value="CTP_transf_1"/>
    <property type="match status" value="1"/>
</dbReference>
<evidence type="ECO:0000256" key="10">
    <source>
        <dbReference type="ARBA" id="ARBA00022679"/>
    </source>
</evidence>
<feature type="transmembrane region" description="Helical" evidence="19">
    <location>
        <begin position="106"/>
        <end position="123"/>
    </location>
</feature>
<evidence type="ECO:0000256" key="8">
    <source>
        <dbReference type="ARBA" id="ARBA00022475"/>
    </source>
</evidence>
<reference evidence="20 21" key="1">
    <citation type="journal article" date="2011" name="Stand. Genomic Sci.">
        <title>Complete genome sequence of 'Thioalkalivibrio sulfidophilus' HL-EbGr7.</title>
        <authorList>
            <person name="Muyzer G."/>
            <person name="Sorokin D.Y."/>
            <person name="Mavromatis K."/>
            <person name="Lapidus A."/>
            <person name="Clum A."/>
            <person name="Ivanova N."/>
            <person name="Pati A."/>
            <person name="d'Haeseleer P."/>
            <person name="Woyke T."/>
            <person name="Kyrpides N.C."/>
        </authorList>
    </citation>
    <scope>NUCLEOTIDE SEQUENCE [LARGE SCALE GENOMIC DNA]</scope>
    <source>
        <strain evidence="20 21">HL-EbGR7</strain>
    </source>
</reference>
<evidence type="ECO:0000256" key="6">
    <source>
        <dbReference type="ARBA" id="ARBA00012487"/>
    </source>
</evidence>
<keyword evidence="17" id="KW-1208">Phospholipid metabolism</keyword>
<evidence type="ECO:0000256" key="5">
    <source>
        <dbReference type="ARBA" id="ARBA00010185"/>
    </source>
</evidence>
<feature type="transmembrane region" description="Helical" evidence="19">
    <location>
        <begin position="158"/>
        <end position="178"/>
    </location>
</feature>
<dbReference type="PROSITE" id="PS01315">
    <property type="entry name" value="CDS"/>
    <property type="match status" value="1"/>
</dbReference>
<dbReference type="GO" id="GO:0004605">
    <property type="term" value="F:phosphatidate cytidylyltransferase activity"/>
    <property type="evidence" value="ECO:0007669"/>
    <property type="project" value="UniProtKB-EC"/>
</dbReference>
<feature type="transmembrane region" description="Helical" evidence="19">
    <location>
        <begin position="184"/>
        <end position="203"/>
    </location>
</feature>
<evidence type="ECO:0000256" key="18">
    <source>
        <dbReference type="RuleBase" id="RU003938"/>
    </source>
</evidence>
<dbReference type="InterPro" id="IPR000374">
    <property type="entry name" value="PC_trans"/>
</dbReference>
<dbReference type="GO" id="GO:0005886">
    <property type="term" value="C:plasma membrane"/>
    <property type="evidence" value="ECO:0007669"/>
    <property type="project" value="UniProtKB-SubCell"/>
</dbReference>
<keyword evidence="21" id="KW-1185">Reference proteome</keyword>
<name>B8GQ55_THISH</name>
<evidence type="ECO:0000256" key="3">
    <source>
        <dbReference type="ARBA" id="ARBA00005119"/>
    </source>
</evidence>
<keyword evidence="11 18" id="KW-0812">Transmembrane</keyword>
<dbReference type="eggNOG" id="COG4589">
    <property type="taxonomic scope" value="Bacteria"/>
</dbReference>
<evidence type="ECO:0000256" key="14">
    <source>
        <dbReference type="ARBA" id="ARBA00023098"/>
    </source>
</evidence>
<evidence type="ECO:0000256" key="16">
    <source>
        <dbReference type="ARBA" id="ARBA00023209"/>
    </source>
</evidence>
<evidence type="ECO:0000256" key="19">
    <source>
        <dbReference type="SAM" id="Phobius"/>
    </source>
</evidence>
<keyword evidence="14" id="KW-0443">Lipid metabolism</keyword>
<dbReference type="RefSeq" id="WP_012637733.1">
    <property type="nucleotide sequence ID" value="NC_011901.1"/>
</dbReference>
<evidence type="ECO:0000313" key="21">
    <source>
        <dbReference type="Proteomes" id="UP000002383"/>
    </source>
</evidence>
<keyword evidence="12 18" id="KW-0548">Nucleotidyltransferase</keyword>
<feature type="transmembrane region" description="Helical" evidence="19">
    <location>
        <begin position="129"/>
        <end position="149"/>
    </location>
</feature>
<keyword evidence="9" id="KW-0444">Lipid biosynthesis</keyword>
<dbReference type="HOGENOM" id="CLU_037294_1_2_6"/>
<dbReference type="OrthoDB" id="9799199at2"/>
<dbReference type="EC" id="2.7.7.41" evidence="6 18"/>
<gene>
    <name evidence="20" type="ordered locus">Tgr7_1164</name>
</gene>
<evidence type="ECO:0000256" key="2">
    <source>
        <dbReference type="ARBA" id="ARBA00004651"/>
    </source>
</evidence>
<dbReference type="EMBL" id="CP001339">
    <property type="protein sequence ID" value="ACL72250.1"/>
    <property type="molecule type" value="Genomic_DNA"/>
</dbReference>
<keyword evidence="15 19" id="KW-0472">Membrane</keyword>